<gene>
    <name evidence="1" type="ORF">ANI02nite_06010</name>
</gene>
<dbReference type="AlphaFoldDB" id="A0A511X6Y7"/>
<dbReference type="Proteomes" id="UP000321635">
    <property type="component" value="Unassembled WGS sequence"/>
</dbReference>
<protein>
    <submittedName>
        <fullName evidence="1">Uncharacterized protein</fullName>
    </submittedName>
</protein>
<keyword evidence="2" id="KW-1185">Reference proteome</keyword>
<dbReference type="STRING" id="1120919.GCA_000429165_00620"/>
<dbReference type="RefSeq" id="WP_146882153.1">
    <property type="nucleotide sequence ID" value="NZ_AUBI01000002.1"/>
</dbReference>
<accession>A0A511X6Y7</accession>
<name>A0A511X6Y7_9PROT</name>
<dbReference type="EMBL" id="BJYF01000003">
    <property type="protein sequence ID" value="GEN58717.1"/>
    <property type="molecule type" value="Genomic_DNA"/>
</dbReference>
<organism evidence="1 2">
    <name type="scientific">Acetobacter nitrogenifigens DSM 23921 = NBRC 105050</name>
    <dbReference type="NCBI Taxonomy" id="1120919"/>
    <lineage>
        <taxon>Bacteria</taxon>
        <taxon>Pseudomonadati</taxon>
        <taxon>Pseudomonadota</taxon>
        <taxon>Alphaproteobacteria</taxon>
        <taxon>Acetobacterales</taxon>
        <taxon>Acetobacteraceae</taxon>
        <taxon>Acetobacter</taxon>
    </lineage>
</organism>
<proteinExistence type="predicted"/>
<evidence type="ECO:0000313" key="2">
    <source>
        <dbReference type="Proteomes" id="UP000321635"/>
    </source>
</evidence>
<evidence type="ECO:0000313" key="1">
    <source>
        <dbReference type="EMBL" id="GEN58717.1"/>
    </source>
</evidence>
<comment type="caution">
    <text evidence="1">The sequence shown here is derived from an EMBL/GenBank/DDBJ whole genome shotgun (WGS) entry which is preliminary data.</text>
</comment>
<sequence length="71" mass="8594">MTQDLDFLSQEIKLIGDILMQNYNEYQIQILNAREWMHEQLYVPDAPSYKPAVFRNFINKIKMKAKFLRKN</sequence>
<dbReference type="OrthoDB" id="9903926at2"/>
<reference evidence="1 2" key="1">
    <citation type="submission" date="2019-07" db="EMBL/GenBank/DDBJ databases">
        <title>Whole genome shotgun sequence of Acetobacter nitrogenifigens NBRC 105050.</title>
        <authorList>
            <person name="Hosoyama A."/>
            <person name="Uohara A."/>
            <person name="Ohji S."/>
            <person name="Ichikawa N."/>
        </authorList>
    </citation>
    <scope>NUCLEOTIDE SEQUENCE [LARGE SCALE GENOMIC DNA]</scope>
    <source>
        <strain evidence="1 2">NBRC 105050</strain>
    </source>
</reference>